<keyword evidence="8 9" id="KW-0472">Membrane</keyword>
<feature type="domain" description="Cytochrome c assembly protein" evidence="10">
    <location>
        <begin position="63"/>
        <end position="263"/>
    </location>
</feature>
<evidence type="ECO:0000256" key="9">
    <source>
        <dbReference type="SAM" id="Phobius"/>
    </source>
</evidence>
<keyword evidence="6 9" id="KW-1133">Transmembrane helix</keyword>
<evidence type="ECO:0000256" key="6">
    <source>
        <dbReference type="ARBA" id="ARBA00022989"/>
    </source>
</evidence>
<dbReference type="InterPro" id="IPR003557">
    <property type="entry name" value="Cyt_c_biogenesis_CcmC"/>
</dbReference>
<evidence type="ECO:0000313" key="12">
    <source>
        <dbReference type="Proteomes" id="UP000238415"/>
    </source>
</evidence>
<feature type="transmembrane region" description="Helical" evidence="9">
    <location>
        <begin position="211"/>
        <end position="226"/>
    </location>
</feature>
<evidence type="ECO:0000256" key="2">
    <source>
        <dbReference type="ARBA" id="ARBA00005840"/>
    </source>
</evidence>
<name>A0A2T0ATC5_9FIRM</name>
<evidence type="ECO:0000313" key="11">
    <source>
        <dbReference type="EMBL" id="PRR73625.1"/>
    </source>
</evidence>
<dbReference type="Pfam" id="PF01578">
    <property type="entry name" value="Cytochrom_C_asm"/>
    <property type="match status" value="1"/>
</dbReference>
<comment type="caution">
    <text evidence="11">The sequence shown here is derived from an EMBL/GenBank/DDBJ whole genome shotgun (WGS) entry which is preliminary data.</text>
</comment>
<comment type="similarity">
    <text evidence="2">Belongs to the CcmC/CycZ/HelC family.</text>
</comment>
<dbReference type="RefSeq" id="WP_106005153.1">
    <property type="nucleotide sequence ID" value="NZ_CP136419.1"/>
</dbReference>
<evidence type="ECO:0000256" key="1">
    <source>
        <dbReference type="ARBA" id="ARBA00004141"/>
    </source>
</evidence>
<protein>
    <recommendedName>
        <fullName evidence="3">Heme exporter protein C</fullName>
    </recommendedName>
</protein>
<keyword evidence="5" id="KW-0201">Cytochrome c-type biogenesis</keyword>
<dbReference type="OrthoDB" id="9814290at2"/>
<dbReference type="PANTHER" id="PTHR30071">
    <property type="entry name" value="HEME EXPORTER PROTEIN C"/>
    <property type="match status" value="1"/>
</dbReference>
<sequence>MEGSLLFITYIFLIAAVLLGLFSLWRLNKLLSYSIHAFLFLAFVTMTAALIMRSVAAGRLPFANLYEFSLLFTWGILLSHFISFRFIKSEMAMVIITLLATFILSFSRSLISDPRPLLPALQSIWLQIHVFTAVIAYGAFALSFCLGLIYILKEKGFTGLGETALPQAKIDNLLYRVVAIGFFFMTLVLITGAIWAEEVWGRWWGWDPKETWALITWLIYAAYLHARKTHGWRGRRAAIMAVVGFLAVLFTLFGVSLLLPGVHSYI</sequence>
<feature type="transmembrane region" description="Helical" evidence="9">
    <location>
        <begin position="173"/>
        <end position="196"/>
    </location>
</feature>
<comment type="subcellular location">
    <subcellularLocation>
        <location evidence="1">Membrane</location>
        <topology evidence="1">Multi-pass membrane protein</topology>
    </subcellularLocation>
</comment>
<dbReference type="Proteomes" id="UP000238415">
    <property type="component" value="Unassembled WGS sequence"/>
</dbReference>
<feature type="transmembrane region" description="Helical" evidence="9">
    <location>
        <begin position="6"/>
        <end position="25"/>
    </location>
</feature>
<dbReference type="InterPro" id="IPR045062">
    <property type="entry name" value="Cyt_c_biogenesis_CcsA/CcmC"/>
</dbReference>
<accession>A0A2T0ATC5</accession>
<feature type="transmembrane region" description="Helical" evidence="9">
    <location>
        <begin position="238"/>
        <end position="259"/>
    </location>
</feature>
<dbReference type="GO" id="GO:0020037">
    <property type="term" value="F:heme binding"/>
    <property type="evidence" value="ECO:0007669"/>
    <property type="project" value="InterPro"/>
</dbReference>
<evidence type="ECO:0000256" key="4">
    <source>
        <dbReference type="ARBA" id="ARBA00022692"/>
    </source>
</evidence>
<feature type="transmembrane region" description="Helical" evidence="9">
    <location>
        <begin position="68"/>
        <end position="87"/>
    </location>
</feature>
<evidence type="ECO:0000256" key="3">
    <source>
        <dbReference type="ARBA" id="ARBA00016463"/>
    </source>
</evidence>
<gene>
    <name evidence="11" type="primary">ccsA</name>
    <name evidence="11" type="ORF">MOHU_11600</name>
</gene>
<evidence type="ECO:0000256" key="7">
    <source>
        <dbReference type="ARBA" id="ARBA00023078"/>
    </source>
</evidence>
<feature type="transmembrane region" description="Helical" evidence="9">
    <location>
        <begin position="94"/>
        <end position="112"/>
    </location>
</feature>
<keyword evidence="7" id="KW-0793">Thylakoid</keyword>
<feature type="transmembrane region" description="Helical" evidence="9">
    <location>
        <begin position="124"/>
        <end position="152"/>
    </location>
</feature>
<dbReference type="InterPro" id="IPR017562">
    <property type="entry name" value="Cyt_c_biogenesis_CcsA"/>
</dbReference>
<dbReference type="AlphaFoldDB" id="A0A2T0ATC5"/>
<reference evidence="11 12" key="1">
    <citation type="submission" date="2018-03" db="EMBL/GenBank/DDBJ databases">
        <title>Genome sequence of Moorella humiferrea DSM 23265.</title>
        <authorList>
            <person name="Poehlein A."/>
            <person name="Daniel R."/>
        </authorList>
    </citation>
    <scope>NUCLEOTIDE SEQUENCE [LARGE SCALE GENOMIC DNA]</scope>
    <source>
        <strain evidence="11 12">DSM 23265</strain>
    </source>
</reference>
<dbReference type="GO" id="GO:0015232">
    <property type="term" value="F:heme transmembrane transporter activity"/>
    <property type="evidence" value="ECO:0007669"/>
    <property type="project" value="InterPro"/>
</dbReference>
<keyword evidence="4 9" id="KW-0812">Transmembrane</keyword>
<evidence type="ECO:0000256" key="5">
    <source>
        <dbReference type="ARBA" id="ARBA00022748"/>
    </source>
</evidence>
<dbReference type="PANTHER" id="PTHR30071:SF1">
    <property type="entry name" value="CYTOCHROME B_B6 PROTEIN-RELATED"/>
    <property type="match status" value="1"/>
</dbReference>
<dbReference type="GO" id="GO:0005886">
    <property type="term" value="C:plasma membrane"/>
    <property type="evidence" value="ECO:0007669"/>
    <property type="project" value="TreeGrafter"/>
</dbReference>
<keyword evidence="12" id="KW-1185">Reference proteome</keyword>
<dbReference type="PRINTS" id="PR01386">
    <property type="entry name" value="CCMCBIOGNSIS"/>
</dbReference>
<dbReference type="EMBL" id="PVXM01000019">
    <property type="protein sequence ID" value="PRR73625.1"/>
    <property type="molecule type" value="Genomic_DNA"/>
</dbReference>
<feature type="transmembrane region" description="Helical" evidence="9">
    <location>
        <begin position="37"/>
        <end position="56"/>
    </location>
</feature>
<dbReference type="NCBIfam" id="TIGR03144">
    <property type="entry name" value="cytochr_II_ccsB"/>
    <property type="match status" value="1"/>
</dbReference>
<dbReference type="InterPro" id="IPR002541">
    <property type="entry name" value="Cyt_c_assembly"/>
</dbReference>
<dbReference type="GO" id="GO:0017004">
    <property type="term" value="P:cytochrome complex assembly"/>
    <property type="evidence" value="ECO:0007669"/>
    <property type="project" value="UniProtKB-KW"/>
</dbReference>
<organism evidence="11 12">
    <name type="scientific">Neomoorella humiferrea</name>
    <dbReference type="NCBI Taxonomy" id="676965"/>
    <lineage>
        <taxon>Bacteria</taxon>
        <taxon>Bacillati</taxon>
        <taxon>Bacillota</taxon>
        <taxon>Clostridia</taxon>
        <taxon>Neomoorellales</taxon>
        <taxon>Neomoorellaceae</taxon>
        <taxon>Neomoorella</taxon>
    </lineage>
</organism>
<evidence type="ECO:0000259" key="10">
    <source>
        <dbReference type="Pfam" id="PF01578"/>
    </source>
</evidence>
<evidence type="ECO:0000256" key="8">
    <source>
        <dbReference type="ARBA" id="ARBA00023136"/>
    </source>
</evidence>
<proteinExistence type="inferred from homology"/>